<feature type="region of interest" description="Disordered" evidence="1">
    <location>
        <begin position="1"/>
        <end position="34"/>
    </location>
</feature>
<protein>
    <submittedName>
        <fullName evidence="2">Uncharacterized protein</fullName>
    </submittedName>
</protein>
<organism evidence="2 3">
    <name type="scientific">Streptomyces shaanxiensis</name>
    <dbReference type="NCBI Taxonomy" id="653357"/>
    <lineage>
        <taxon>Bacteria</taxon>
        <taxon>Bacillati</taxon>
        <taxon>Actinomycetota</taxon>
        <taxon>Actinomycetes</taxon>
        <taxon>Kitasatosporales</taxon>
        <taxon>Streptomycetaceae</taxon>
        <taxon>Streptomyces</taxon>
    </lineage>
</organism>
<comment type="caution">
    <text evidence="2">The sequence shown here is derived from an EMBL/GenBank/DDBJ whole genome shotgun (WGS) entry which is preliminary data.</text>
</comment>
<evidence type="ECO:0000313" key="3">
    <source>
        <dbReference type="Proteomes" id="UP001499984"/>
    </source>
</evidence>
<gene>
    <name evidence="2" type="ORF">GCM10022233_77560</name>
</gene>
<sequence length="55" mass="6293">MLHLATVANPQSVNGAYFHRLNREEPKNPQTRDPQLAEQLWEPSAELTGLPTRLR</sequence>
<name>A0ABP7WB70_9ACTN</name>
<dbReference type="Proteomes" id="UP001499984">
    <property type="component" value="Unassembled WGS sequence"/>
</dbReference>
<accession>A0ABP7WB70</accession>
<evidence type="ECO:0000313" key="2">
    <source>
        <dbReference type="EMBL" id="GAA4084149.1"/>
    </source>
</evidence>
<dbReference type="EMBL" id="BAAAZY010000028">
    <property type="protein sequence ID" value="GAA4084149.1"/>
    <property type="molecule type" value="Genomic_DNA"/>
</dbReference>
<reference evidence="3" key="1">
    <citation type="journal article" date="2019" name="Int. J. Syst. Evol. Microbiol.">
        <title>The Global Catalogue of Microorganisms (GCM) 10K type strain sequencing project: providing services to taxonomists for standard genome sequencing and annotation.</title>
        <authorList>
            <consortium name="The Broad Institute Genomics Platform"/>
            <consortium name="The Broad Institute Genome Sequencing Center for Infectious Disease"/>
            <person name="Wu L."/>
            <person name="Ma J."/>
        </authorList>
    </citation>
    <scope>NUCLEOTIDE SEQUENCE [LARGE SCALE GENOMIC DNA]</scope>
    <source>
        <strain evidence="3">JCM 16925</strain>
    </source>
</reference>
<proteinExistence type="predicted"/>
<evidence type="ECO:0000256" key="1">
    <source>
        <dbReference type="SAM" id="MobiDB-lite"/>
    </source>
</evidence>
<keyword evidence="3" id="KW-1185">Reference proteome</keyword>